<evidence type="ECO:0000256" key="1">
    <source>
        <dbReference type="ARBA" id="ARBA00004141"/>
    </source>
</evidence>
<keyword evidence="3 5" id="KW-1133">Transmembrane helix</keyword>
<feature type="transmembrane region" description="Helical" evidence="5">
    <location>
        <begin position="30"/>
        <end position="46"/>
    </location>
</feature>
<accession>A0A0H3A984</accession>
<keyword evidence="4 5" id="KW-0472">Membrane</keyword>
<gene>
    <name evidence="6" type="ordered locus">Dvul_1872</name>
</gene>
<evidence type="ECO:0000256" key="2">
    <source>
        <dbReference type="ARBA" id="ARBA00022692"/>
    </source>
</evidence>
<evidence type="ECO:0000256" key="5">
    <source>
        <dbReference type="SAM" id="Phobius"/>
    </source>
</evidence>
<reference evidence="7" key="1">
    <citation type="journal article" date="2009" name="Environ. Microbiol.">
        <title>Contribution of mobile genetic elements to Desulfovibrio vulgaris genome plasticity.</title>
        <authorList>
            <person name="Walker C.B."/>
            <person name="Stolyar S."/>
            <person name="Chivian D."/>
            <person name="Pinel N."/>
            <person name="Gabster J.A."/>
            <person name="Dehal P.S."/>
            <person name="He Z."/>
            <person name="Yang Z.K."/>
            <person name="Yen H.C."/>
            <person name="Zhou J."/>
            <person name="Wall J.D."/>
            <person name="Hazen T.C."/>
            <person name="Arkin A.P."/>
            <person name="Stahl D.A."/>
        </authorList>
    </citation>
    <scope>NUCLEOTIDE SEQUENCE [LARGE SCALE GENOMIC DNA]</scope>
    <source>
        <strain evidence="7">DP4</strain>
    </source>
</reference>
<dbReference type="HOGENOM" id="CLU_092720_4_1_7"/>
<feature type="transmembrane region" description="Helical" evidence="5">
    <location>
        <begin position="108"/>
        <end position="127"/>
    </location>
</feature>
<name>A0A0H3A984_NITV4</name>
<evidence type="ECO:0000313" key="6">
    <source>
        <dbReference type="EMBL" id="ABM28889.1"/>
    </source>
</evidence>
<dbReference type="InterPro" id="IPR003825">
    <property type="entry name" value="Colicin-V_CvpA"/>
</dbReference>
<evidence type="ECO:0000256" key="4">
    <source>
        <dbReference type="ARBA" id="ARBA00023136"/>
    </source>
</evidence>
<sequence>MTPNYLDIAFLAVLGLFTLRGLFRGLVEEVAGLVGVIGGFWLANRHHADAAAYVGRVVEDPAWVGVLSYVVVFLGVLLVVSIVARIIRKLLVLSFAGWLDHLAGGAVGVAKGVIICSILLAVLMHFLPDASFVRDSRVIPHLAKVTSFIKGYLPQQIVN</sequence>
<dbReference type="AlphaFoldDB" id="A0A0H3A984"/>
<comment type="subcellular location">
    <subcellularLocation>
        <location evidence="1">Membrane</location>
        <topology evidence="1">Multi-pass membrane protein</topology>
    </subcellularLocation>
</comment>
<evidence type="ECO:0000256" key="3">
    <source>
        <dbReference type="ARBA" id="ARBA00022989"/>
    </source>
</evidence>
<dbReference type="KEGG" id="dvl:Dvul_1872"/>
<proteinExistence type="predicted"/>
<keyword evidence="2 5" id="KW-0812">Transmembrane</keyword>
<dbReference type="GO" id="GO:0016020">
    <property type="term" value="C:membrane"/>
    <property type="evidence" value="ECO:0007669"/>
    <property type="project" value="UniProtKB-SubCell"/>
</dbReference>
<evidence type="ECO:0000313" key="7">
    <source>
        <dbReference type="Proteomes" id="UP000009173"/>
    </source>
</evidence>
<dbReference type="PANTHER" id="PTHR37306">
    <property type="entry name" value="COLICIN V PRODUCTION PROTEIN"/>
    <property type="match status" value="1"/>
</dbReference>
<dbReference type="PANTHER" id="PTHR37306:SF1">
    <property type="entry name" value="COLICIN V PRODUCTION PROTEIN"/>
    <property type="match status" value="1"/>
</dbReference>
<organism evidence="6 7">
    <name type="scientific">Nitratidesulfovibrio vulgaris (strain DP4)</name>
    <name type="common">Desulfovibrio vulgaris</name>
    <dbReference type="NCBI Taxonomy" id="391774"/>
    <lineage>
        <taxon>Bacteria</taxon>
        <taxon>Pseudomonadati</taxon>
        <taxon>Thermodesulfobacteriota</taxon>
        <taxon>Desulfovibrionia</taxon>
        <taxon>Desulfovibrionales</taxon>
        <taxon>Desulfovibrionaceae</taxon>
        <taxon>Nitratidesulfovibrio</taxon>
    </lineage>
</organism>
<dbReference type="Pfam" id="PF02674">
    <property type="entry name" value="Colicin_V"/>
    <property type="match status" value="1"/>
</dbReference>
<dbReference type="EMBL" id="CP000527">
    <property type="protein sequence ID" value="ABM28889.1"/>
    <property type="molecule type" value="Genomic_DNA"/>
</dbReference>
<dbReference type="Proteomes" id="UP000009173">
    <property type="component" value="Chromosome"/>
</dbReference>
<dbReference type="GO" id="GO:0009403">
    <property type="term" value="P:toxin biosynthetic process"/>
    <property type="evidence" value="ECO:0007669"/>
    <property type="project" value="InterPro"/>
</dbReference>
<dbReference type="RefSeq" id="WP_010938481.1">
    <property type="nucleotide sequence ID" value="NC_008751.1"/>
</dbReference>
<protein>
    <submittedName>
        <fullName evidence="6">Colicin V production protein</fullName>
    </submittedName>
</protein>
<feature type="transmembrane region" description="Helical" evidence="5">
    <location>
        <begin position="66"/>
        <end position="87"/>
    </location>
</feature>